<comment type="caution">
    <text evidence="2">The sequence shown here is derived from an EMBL/GenBank/DDBJ whole genome shotgun (WGS) entry which is preliminary data.</text>
</comment>
<accession>A0ABP9VQU3</accession>
<name>A0ABP9VQU3_9BACT</name>
<dbReference type="Proteomes" id="UP001416858">
    <property type="component" value="Unassembled WGS sequence"/>
</dbReference>
<protein>
    <submittedName>
        <fullName evidence="2">Uncharacterized protein</fullName>
    </submittedName>
</protein>
<organism evidence="2 3">
    <name type="scientific">Novipirellula caenicola</name>
    <dbReference type="NCBI Taxonomy" id="1536901"/>
    <lineage>
        <taxon>Bacteria</taxon>
        <taxon>Pseudomonadati</taxon>
        <taxon>Planctomycetota</taxon>
        <taxon>Planctomycetia</taxon>
        <taxon>Pirellulales</taxon>
        <taxon>Pirellulaceae</taxon>
        <taxon>Novipirellula</taxon>
    </lineage>
</organism>
<sequence length="104" mass="11806">MFEPKCNAASFHTNVSHAVGEEWLKDERLENGGSDERWGSGHGDPPSSYLPVPHFPVNPSACQRLNGNRVTPYTQRIPLAKRRRGTQHFPAPDVTTERWVRQKD</sequence>
<keyword evidence="3" id="KW-1185">Reference proteome</keyword>
<gene>
    <name evidence="2" type="ORF">Rcae01_02978</name>
</gene>
<feature type="compositionally biased region" description="Basic and acidic residues" evidence="1">
    <location>
        <begin position="95"/>
        <end position="104"/>
    </location>
</feature>
<proteinExistence type="predicted"/>
<reference evidence="2 3" key="1">
    <citation type="submission" date="2024-02" db="EMBL/GenBank/DDBJ databases">
        <title>Rhodopirellula caenicola NBRC 110016.</title>
        <authorList>
            <person name="Ichikawa N."/>
            <person name="Katano-Makiyama Y."/>
            <person name="Hidaka K."/>
        </authorList>
    </citation>
    <scope>NUCLEOTIDE SEQUENCE [LARGE SCALE GENOMIC DNA]</scope>
    <source>
        <strain evidence="2 3">NBRC 110016</strain>
    </source>
</reference>
<evidence type="ECO:0000313" key="3">
    <source>
        <dbReference type="Proteomes" id="UP001416858"/>
    </source>
</evidence>
<feature type="region of interest" description="Disordered" evidence="1">
    <location>
        <begin position="82"/>
        <end position="104"/>
    </location>
</feature>
<evidence type="ECO:0000313" key="2">
    <source>
        <dbReference type="EMBL" id="GAA5507522.1"/>
    </source>
</evidence>
<feature type="compositionally biased region" description="Basic and acidic residues" evidence="1">
    <location>
        <begin position="26"/>
        <end position="39"/>
    </location>
</feature>
<dbReference type="EMBL" id="BAABRO010000005">
    <property type="protein sequence ID" value="GAA5507522.1"/>
    <property type="molecule type" value="Genomic_DNA"/>
</dbReference>
<feature type="region of interest" description="Disordered" evidence="1">
    <location>
        <begin position="26"/>
        <end position="50"/>
    </location>
</feature>
<evidence type="ECO:0000256" key="1">
    <source>
        <dbReference type="SAM" id="MobiDB-lite"/>
    </source>
</evidence>